<protein>
    <submittedName>
        <fullName evidence="1">Uncharacterized protein</fullName>
    </submittedName>
</protein>
<reference evidence="1" key="1">
    <citation type="submission" date="2021-08" db="EMBL/GenBank/DDBJ databases">
        <title>Global Aspergillus fumigatus from environmental and clinical sources.</title>
        <authorList>
            <person name="Barber A."/>
            <person name="Sae-Ong T."/>
        </authorList>
    </citation>
    <scope>NUCLEOTIDE SEQUENCE</scope>
    <source>
        <strain evidence="1">NRZ-2016-071</strain>
    </source>
</reference>
<organism evidence="1 2">
    <name type="scientific">Aspergillus fumigatus</name>
    <name type="common">Neosartorya fumigata</name>
    <dbReference type="NCBI Taxonomy" id="746128"/>
    <lineage>
        <taxon>Eukaryota</taxon>
        <taxon>Fungi</taxon>
        <taxon>Dikarya</taxon>
        <taxon>Ascomycota</taxon>
        <taxon>Pezizomycotina</taxon>
        <taxon>Eurotiomycetes</taxon>
        <taxon>Eurotiomycetidae</taxon>
        <taxon>Eurotiales</taxon>
        <taxon>Aspergillaceae</taxon>
        <taxon>Aspergillus</taxon>
        <taxon>Aspergillus subgen. Fumigati</taxon>
    </lineage>
</organism>
<sequence length="193" mass="21910">MLLMDRALKPNWLVPVLIVDIDGVIDRTVGTKAKDQETATRSPRAHPDACPLSQRRQCQAGFAQTFWASRFDFHPERRICFEATDPSYSSIAEQRTETREFLWKKQDYCLPSKAVDDLETLGGDFSAQPADRFPTVYNTERYMIRPSQSQHRSEPSKSLSGIPVNISGIRFILEGYQEVSLGYNVATNKKCST</sequence>
<gene>
    <name evidence="1" type="ORF">KXV57_002814</name>
</gene>
<dbReference type="AlphaFoldDB" id="A0A9P8NNW3"/>
<accession>A0A9P8NNW3</accession>
<dbReference type="EMBL" id="JAIBSC010000018">
    <property type="protein sequence ID" value="KAH1908638.1"/>
    <property type="molecule type" value="Genomic_DNA"/>
</dbReference>
<evidence type="ECO:0000313" key="1">
    <source>
        <dbReference type="EMBL" id="KAH1908638.1"/>
    </source>
</evidence>
<comment type="caution">
    <text evidence="1">The sequence shown here is derived from an EMBL/GenBank/DDBJ whole genome shotgun (WGS) entry which is preliminary data.</text>
</comment>
<name>A0A9P8NNW3_ASPFM</name>
<proteinExistence type="predicted"/>
<evidence type="ECO:0000313" key="2">
    <source>
        <dbReference type="Proteomes" id="UP000813423"/>
    </source>
</evidence>
<dbReference type="Proteomes" id="UP000813423">
    <property type="component" value="Unassembled WGS sequence"/>
</dbReference>